<evidence type="ECO:0000313" key="2">
    <source>
        <dbReference type="EMBL" id="GAA0862343.1"/>
    </source>
</evidence>
<keyword evidence="3" id="KW-1185">Reference proteome</keyword>
<proteinExistence type="predicted"/>
<reference evidence="3" key="1">
    <citation type="journal article" date="2019" name="Int. J. Syst. Evol. Microbiol.">
        <title>The Global Catalogue of Microorganisms (GCM) 10K type strain sequencing project: providing services to taxonomists for standard genome sequencing and annotation.</title>
        <authorList>
            <consortium name="The Broad Institute Genomics Platform"/>
            <consortium name="The Broad Institute Genome Sequencing Center for Infectious Disease"/>
            <person name="Wu L."/>
            <person name="Ma J."/>
        </authorList>
    </citation>
    <scope>NUCLEOTIDE SEQUENCE [LARGE SCALE GENOMIC DNA]</scope>
    <source>
        <strain evidence="3">JCM 15910</strain>
    </source>
</reference>
<protein>
    <submittedName>
        <fullName evidence="2">Uncharacterized protein</fullName>
    </submittedName>
</protein>
<feature type="transmembrane region" description="Helical" evidence="1">
    <location>
        <begin position="59"/>
        <end position="77"/>
    </location>
</feature>
<keyword evidence="1" id="KW-1133">Transmembrane helix</keyword>
<dbReference type="RefSeq" id="WP_215351020.1">
    <property type="nucleotide sequence ID" value="NZ_BAAAFE010000003.1"/>
</dbReference>
<feature type="transmembrane region" description="Helical" evidence="1">
    <location>
        <begin position="21"/>
        <end position="47"/>
    </location>
</feature>
<dbReference type="Proteomes" id="UP001500738">
    <property type="component" value="Unassembled WGS sequence"/>
</dbReference>
<gene>
    <name evidence="2" type="ORF">GCM10009115_08620</name>
</gene>
<organism evidence="2 3">
    <name type="scientific">Sphingopyxis soli</name>
    <dbReference type="NCBI Taxonomy" id="592051"/>
    <lineage>
        <taxon>Bacteria</taxon>
        <taxon>Pseudomonadati</taxon>
        <taxon>Pseudomonadota</taxon>
        <taxon>Alphaproteobacteria</taxon>
        <taxon>Sphingomonadales</taxon>
        <taxon>Sphingomonadaceae</taxon>
        <taxon>Sphingopyxis</taxon>
    </lineage>
</organism>
<name>A0ABP3XBB2_9SPHN</name>
<evidence type="ECO:0000313" key="3">
    <source>
        <dbReference type="Proteomes" id="UP001500738"/>
    </source>
</evidence>
<keyword evidence="1" id="KW-0472">Membrane</keyword>
<sequence length="99" mass="11470">MVKQDPEYLKNQSRRGHAKYRWYRACLNAIAALWAGLFIVLFLVALVDKVATYDWGFATHMWSFLGFLTIGVCLWAVQRLILKLMLAYIRHTYGAEPTS</sequence>
<dbReference type="EMBL" id="BAAAFE010000003">
    <property type="protein sequence ID" value="GAA0862343.1"/>
    <property type="molecule type" value="Genomic_DNA"/>
</dbReference>
<evidence type="ECO:0000256" key="1">
    <source>
        <dbReference type="SAM" id="Phobius"/>
    </source>
</evidence>
<comment type="caution">
    <text evidence="2">The sequence shown here is derived from an EMBL/GenBank/DDBJ whole genome shotgun (WGS) entry which is preliminary data.</text>
</comment>
<keyword evidence="1" id="KW-0812">Transmembrane</keyword>
<accession>A0ABP3XBB2</accession>